<dbReference type="AlphaFoldDB" id="A0A1N7AVD5"/>
<dbReference type="Proteomes" id="UP000186953">
    <property type="component" value="Unassembled WGS sequence"/>
</dbReference>
<dbReference type="GO" id="GO:0008236">
    <property type="term" value="F:serine-type peptidase activity"/>
    <property type="evidence" value="ECO:0007669"/>
    <property type="project" value="InterPro"/>
</dbReference>
<dbReference type="Gene3D" id="2.30.42.10">
    <property type="match status" value="1"/>
</dbReference>
<organism evidence="2 3">
    <name type="scientific">Maribacter ulvicola</name>
    <dbReference type="NCBI Taxonomy" id="228959"/>
    <lineage>
        <taxon>Bacteria</taxon>
        <taxon>Pseudomonadati</taxon>
        <taxon>Bacteroidota</taxon>
        <taxon>Flavobacteriia</taxon>
        <taxon>Flavobacteriales</taxon>
        <taxon>Flavobacteriaceae</taxon>
        <taxon>Maribacter</taxon>
    </lineage>
</organism>
<dbReference type="EMBL" id="FTMA01000016">
    <property type="protein sequence ID" value="SIR43079.1"/>
    <property type="molecule type" value="Genomic_DNA"/>
</dbReference>
<evidence type="ECO:0000259" key="1">
    <source>
        <dbReference type="SMART" id="SM00245"/>
    </source>
</evidence>
<accession>A0A1N7AVD5</accession>
<gene>
    <name evidence="2" type="ORF">SAMN05421797_1165</name>
</gene>
<protein>
    <submittedName>
        <fullName evidence="2">C-terminal processing protease CtpA/Prc, contains a PDZ domain</fullName>
    </submittedName>
</protein>
<dbReference type="Gene3D" id="3.90.226.10">
    <property type="entry name" value="2-enoyl-CoA Hydratase, Chain A, domain 1"/>
    <property type="match status" value="1"/>
</dbReference>
<dbReference type="SMART" id="SM00245">
    <property type="entry name" value="TSPc"/>
    <property type="match status" value="1"/>
</dbReference>
<dbReference type="STRING" id="228959.SAMN05421797_1165"/>
<dbReference type="InterPro" id="IPR036034">
    <property type="entry name" value="PDZ_sf"/>
</dbReference>
<proteinExistence type="predicted"/>
<dbReference type="Gene3D" id="3.30.750.44">
    <property type="match status" value="1"/>
</dbReference>
<dbReference type="GO" id="GO:0006508">
    <property type="term" value="P:proteolysis"/>
    <property type="evidence" value="ECO:0007669"/>
    <property type="project" value="UniProtKB-KW"/>
</dbReference>
<sequence length="556" mass="65111">MYITEHMKKTIFLLIIFFCGNNLFAQNELTETEKLATTAKVWGFLKYYHPEVADGKYDWDEELFKILPKVKDSQDKEQLSKVYLNWVNGLGQIKPCKSCDKNKKHEYFDMNFDLNWLNNSQIFTPELSKKLRHIEVNRHQGKKHYVKHYSRRLKIADFTNENDYENFDWQDENFRLLSLFRYWNMIEYFFPAKYQTDMDWDDVLEKMIPKFSHSKSEIDFHLAMVELASSIDDSHVRLNTQKTYLHFGHFYLPIKFRLIEGKAIVTEYYNDSLAKLNDLRIGDVITKANGKKIETIFQEEKKYIMGSNSARKMLNASYYILNGPTDSLKLEVMRGSKTLIKPVKRYLYRDFKYKKEENGNISYKILKDDIGYIKMDKLKNTEVAEIFDALKDSKAIIFDTRQSSTASIYQLSNYITSPRKDFYKAIEPDLDYPGKFIWTNVRNVGNREELRYKGQIVLLVDEGCQSQCEFTIMCLQTGNNVTTIGTQSSGANGNVIRFNMVGGFKTQISGVGIFYPDGTENQRKGVKIDIEVKPTVKGTIERKDEILEKAIEFINN</sequence>
<evidence type="ECO:0000313" key="3">
    <source>
        <dbReference type="Proteomes" id="UP000186953"/>
    </source>
</evidence>
<dbReference type="SUPFAM" id="SSF50156">
    <property type="entry name" value="PDZ domain-like"/>
    <property type="match status" value="1"/>
</dbReference>
<dbReference type="SUPFAM" id="SSF52096">
    <property type="entry name" value="ClpP/crotonase"/>
    <property type="match status" value="1"/>
</dbReference>
<dbReference type="InterPro" id="IPR005151">
    <property type="entry name" value="Tail-specific_protease"/>
</dbReference>
<name>A0A1N7AVD5_9FLAO</name>
<reference evidence="3" key="1">
    <citation type="submission" date="2017-01" db="EMBL/GenBank/DDBJ databases">
        <authorList>
            <person name="Varghese N."/>
            <person name="Submissions S."/>
        </authorList>
    </citation>
    <scope>NUCLEOTIDE SEQUENCE [LARGE SCALE GENOMIC DNA]</scope>
    <source>
        <strain evidence="3">DSM 15366</strain>
    </source>
</reference>
<keyword evidence="2" id="KW-0645">Protease</keyword>
<dbReference type="Pfam" id="PF03572">
    <property type="entry name" value="Peptidase_S41"/>
    <property type="match status" value="1"/>
</dbReference>
<dbReference type="InterPro" id="IPR029045">
    <property type="entry name" value="ClpP/crotonase-like_dom_sf"/>
</dbReference>
<keyword evidence="2" id="KW-0378">Hydrolase</keyword>
<keyword evidence="3" id="KW-1185">Reference proteome</keyword>
<feature type="domain" description="Tail specific protease" evidence="1">
    <location>
        <begin position="336"/>
        <end position="533"/>
    </location>
</feature>
<evidence type="ECO:0000313" key="2">
    <source>
        <dbReference type="EMBL" id="SIR43079.1"/>
    </source>
</evidence>